<sequence length="1142" mass="120643">MALFLRFTDNDTGAITFTGNTLGLSRSDTTGVPGTRDFIGAFTTIDTSMQFGSYPPGTTDDFNLNSASAILRLPEDSEVLYAELIWAGTYAVTRGTNNYAAFINKSVSLTTPQGTTFSISPDPVTAQESHRNATDNYFRSQNVTSIIQQGGAGTYTVGGVVGNLDLGNSSANNCGWTLCVVYENSALPFRNLTLYVGDVEIASGIPELTTTLTGFATPTSGPISGRMALCAQDGDANKTGDQVLFGPDVSSLTVLQGPNNYPSNFFASQINDDNGLLDTSGTFGDRNQIAGQPGRQIVGGRQSWDITNIDVSSTLSNSQTSAVFQLRTGGDGYAVLAIGIYIDINSPRVTVDKTVDATQAVIGQVLTYTVVIENSGTVTADTAFLLDQLPNNTAFVPGSVTIGGDPAEDANPVSGIPLGALEPGSRITVTYQVRVISIPPDGVIVNEAVVNFEYQSVTGGPIYAGDITSNDVVTPVLAPSINIEKSVSPTEAEPGERVQYQIMISNTGEVDLTNVVVTDSLLGLRETIPSLPVGATTVLFDSFVIPAGAVPGEMIANTAVAASDQIGPVSDEALVTILAPTPGLEPALLIEKSVTPEFAEPGQLVEYRIEVINAGEVDLTNVVVTDAVLSLNEVIPSLPVGSSTVLFQQLRIPEGLEANSIITNVATAVSNETDSVSDEALVTILAPTPGLEPALLIEKSVTPEFAEPGQLVEYRIEVINAGEVDLTNVVVTDAVLSLNEVIPSLLVGSSTVLFQQLRIPEGLEANSIITNVATAVSNETDSVSDEALVTILAPTPGLEPALLIEKSVTPEFAEPGQLVEYRIEVINAGEVDLTNVVVTDERIGLTEIIPSLPIGSNRVLVKSFQIPTGLVANSIITNIASAVSNELGPVRDEALVTILPPELPVYKLAITKTADRHTTPAGRTIHYQITVTNAGDTVLTSIRIRDELLDINRTIRSLAPNESIIVEGRYVVSSETPSRTVIVNTAWADAAETGPVSAETSVTVTESAMLDVEKSVTPRIISPGDVLTFCFEVVNITGTLSPVVLTNVILYDDLPRGTQFIEDSVMINDRPVTTVNPKQGIPLGSLAPGEAVVISFRARQLFVPAGERAENQAYVIYERADTEETDRADSNIVVIEVSEDDE</sequence>
<feature type="domain" description="DUF7507" evidence="2">
    <location>
        <begin position="799"/>
        <end position="879"/>
    </location>
</feature>
<dbReference type="InterPro" id="IPR047589">
    <property type="entry name" value="DUF11_rpt"/>
</dbReference>
<dbReference type="EMBL" id="JBHUMJ010000003">
    <property type="protein sequence ID" value="MFD2701954.1"/>
    <property type="molecule type" value="Genomic_DNA"/>
</dbReference>
<protein>
    <recommendedName>
        <fullName evidence="5">DUF11 domain-containing protein</fullName>
    </recommendedName>
</protein>
<dbReference type="PANTHER" id="PTHR34819:SF3">
    <property type="entry name" value="CELL SURFACE PROTEIN"/>
    <property type="match status" value="1"/>
</dbReference>
<dbReference type="Proteomes" id="UP001597540">
    <property type="component" value="Unassembled WGS sequence"/>
</dbReference>
<proteinExistence type="predicted"/>
<reference evidence="4" key="1">
    <citation type="journal article" date="2019" name="Int. J. Syst. Evol. Microbiol.">
        <title>The Global Catalogue of Microorganisms (GCM) 10K type strain sequencing project: providing services to taxonomists for standard genome sequencing and annotation.</title>
        <authorList>
            <consortium name="The Broad Institute Genomics Platform"/>
            <consortium name="The Broad Institute Genome Sequencing Center for Infectious Disease"/>
            <person name="Wu L."/>
            <person name="Ma J."/>
        </authorList>
    </citation>
    <scope>NUCLEOTIDE SEQUENCE [LARGE SCALE GENOMIC DNA]</scope>
    <source>
        <strain evidence="4">KCTC 33849</strain>
    </source>
</reference>
<evidence type="ECO:0000259" key="1">
    <source>
        <dbReference type="Pfam" id="PF01345"/>
    </source>
</evidence>
<feature type="domain" description="DUF11" evidence="1">
    <location>
        <begin position="1010"/>
        <end position="1127"/>
    </location>
</feature>
<gene>
    <name evidence="3" type="ORF">ACFSVM_15930</name>
</gene>
<dbReference type="Gene3D" id="2.60.40.740">
    <property type="match status" value="1"/>
</dbReference>
<evidence type="ECO:0008006" key="5">
    <source>
        <dbReference type="Google" id="ProtNLM"/>
    </source>
</evidence>
<dbReference type="RefSeq" id="WP_379263330.1">
    <property type="nucleotide sequence ID" value="NZ_JBHUMJ010000003.1"/>
</dbReference>
<feature type="domain" description="DUF11" evidence="1">
    <location>
        <begin position="350"/>
        <end position="451"/>
    </location>
</feature>
<dbReference type="Pfam" id="PF01345">
    <property type="entry name" value="DUF11"/>
    <property type="match status" value="2"/>
</dbReference>
<keyword evidence="4" id="KW-1185">Reference proteome</keyword>
<dbReference type="InterPro" id="IPR051172">
    <property type="entry name" value="Chlamydia_OmcB"/>
</dbReference>
<organism evidence="3 4">
    <name type="scientific">Paenibacillus shunpengii</name>
    <dbReference type="NCBI Taxonomy" id="2054424"/>
    <lineage>
        <taxon>Bacteria</taxon>
        <taxon>Bacillati</taxon>
        <taxon>Bacillota</taxon>
        <taxon>Bacilli</taxon>
        <taxon>Bacillales</taxon>
        <taxon>Paenibacillaceae</taxon>
        <taxon>Paenibacillus</taxon>
    </lineage>
</organism>
<name>A0ABW5SRV8_9BACL</name>
<comment type="caution">
    <text evidence="3">The sequence shown here is derived from an EMBL/GenBank/DDBJ whole genome shotgun (WGS) entry which is preliminary data.</text>
</comment>
<feature type="domain" description="DUF7507" evidence="2">
    <location>
        <begin position="585"/>
        <end position="670"/>
    </location>
</feature>
<feature type="domain" description="DUF7507" evidence="2">
    <location>
        <begin position="478"/>
        <end position="564"/>
    </location>
</feature>
<dbReference type="Pfam" id="PF24346">
    <property type="entry name" value="DUF7507"/>
    <property type="match status" value="5"/>
</dbReference>
<dbReference type="InterPro" id="IPR055354">
    <property type="entry name" value="DUF7507"/>
</dbReference>
<feature type="domain" description="DUF7507" evidence="2">
    <location>
        <begin position="908"/>
        <end position="993"/>
    </location>
</feature>
<dbReference type="InterPro" id="IPR001434">
    <property type="entry name" value="OmcB-like_DUF11"/>
</dbReference>
<evidence type="ECO:0000313" key="4">
    <source>
        <dbReference type="Proteomes" id="UP001597540"/>
    </source>
</evidence>
<evidence type="ECO:0000313" key="3">
    <source>
        <dbReference type="EMBL" id="MFD2701954.1"/>
    </source>
</evidence>
<dbReference type="PANTHER" id="PTHR34819">
    <property type="entry name" value="LARGE CYSTEINE-RICH PERIPLASMIC PROTEIN OMCB"/>
    <property type="match status" value="1"/>
</dbReference>
<accession>A0ABW5SRV8</accession>
<dbReference type="NCBIfam" id="TIGR01451">
    <property type="entry name" value="B_ant_repeat"/>
    <property type="match status" value="7"/>
</dbReference>
<evidence type="ECO:0000259" key="2">
    <source>
        <dbReference type="Pfam" id="PF24346"/>
    </source>
</evidence>
<feature type="domain" description="DUF7507" evidence="2">
    <location>
        <begin position="692"/>
        <end position="779"/>
    </location>
</feature>